<gene>
    <name evidence="2" type="ORF">CR513_10836</name>
</gene>
<accession>A0A371HRD4</accession>
<organism evidence="2 3">
    <name type="scientific">Mucuna pruriens</name>
    <name type="common">Velvet bean</name>
    <name type="synonym">Dolichos pruriens</name>
    <dbReference type="NCBI Taxonomy" id="157652"/>
    <lineage>
        <taxon>Eukaryota</taxon>
        <taxon>Viridiplantae</taxon>
        <taxon>Streptophyta</taxon>
        <taxon>Embryophyta</taxon>
        <taxon>Tracheophyta</taxon>
        <taxon>Spermatophyta</taxon>
        <taxon>Magnoliopsida</taxon>
        <taxon>eudicotyledons</taxon>
        <taxon>Gunneridae</taxon>
        <taxon>Pentapetalae</taxon>
        <taxon>rosids</taxon>
        <taxon>fabids</taxon>
        <taxon>Fabales</taxon>
        <taxon>Fabaceae</taxon>
        <taxon>Papilionoideae</taxon>
        <taxon>50 kb inversion clade</taxon>
        <taxon>NPAAA clade</taxon>
        <taxon>indigoferoid/millettioid clade</taxon>
        <taxon>Phaseoleae</taxon>
        <taxon>Mucuna</taxon>
    </lineage>
</organism>
<feature type="compositionally biased region" description="Basic and acidic residues" evidence="1">
    <location>
        <begin position="61"/>
        <end position="80"/>
    </location>
</feature>
<feature type="region of interest" description="Disordered" evidence="1">
    <location>
        <begin position="60"/>
        <end position="82"/>
    </location>
</feature>
<evidence type="ECO:0000256" key="1">
    <source>
        <dbReference type="SAM" id="MobiDB-lite"/>
    </source>
</evidence>
<proteinExistence type="predicted"/>
<keyword evidence="3" id="KW-1185">Reference proteome</keyword>
<name>A0A371HRD4_MUCPR</name>
<feature type="non-terminal residue" evidence="2">
    <location>
        <position position="1"/>
    </location>
</feature>
<dbReference type="EMBL" id="QJKJ01001898">
    <property type="protein sequence ID" value="RDY05337.1"/>
    <property type="molecule type" value="Genomic_DNA"/>
</dbReference>
<comment type="caution">
    <text evidence="2">The sequence shown here is derived from an EMBL/GenBank/DDBJ whole genome shotgun (WGS) entry which is preliminary data.</text>
</comment>
<evidence type="ECO:0000313" key="2">
    <source>
        <dbReference type="EMBL" id="RDY05337.1"/>
    </source>
</evidence>
<dbReference type="OrthoDB" id="1739513at2759"/>
<sequence>MIPIKIREPSLRRSSFDLVENSSSLRTDIDLVEEVREQACIRQEIQLQGLTLRPRRVRPSLVEDKRHEEEKRREARDQLRRAFSNPRITQQWCIRPGIARQHNHPEDVEFYTPHYFN</sequence>
<reference evidence="2" key="1">
    <citation type="submission" date="2018-05" db="EMBL/GenBank/DDBJ databases">
        <title>Draft genome of Mucuna pruriens seed.</title>
        <authorList>
            <person name="Nnadi N.E."/>
            <person name="Vos R."/>
            <person name="Hasami M.H."/>
            <person name="Devisetty U.K."/>
            <person name="Aguiy J.C."/>
        </authorList>
    </citation>
    <scope>NUCLEOTIDE SEQUENCE [LARGE SCALE GENOMIC DNA]</scope>
    <source>
        <strain evidence="2">JCA_2017</strain>
    </source>
</reference>
<dbReference type="Proteomes" id="UP000257109">
    <property type="component" value="Unassembled WGS sequence"/>
</dbReference>
<protein>
    <submittedName>
        <fullName evidence="2">Uncharacterized protein</fullName>
    </submittedName>
</protein>
<dbReference type="AlphaFoldDB" id="A0A371HRD4"/>
<evidence type="ECO:0000313" key="3">
    <source>
        <dbReference type="Proteomes" id="UP000257109"/>
    </source>
</evidence>